<name>A0A7S1YML6_9STRA</name>
<keyword evidence="2" id="KW-0732">Signal</keyword>
<organism evidence="3">
    <name type="scientific">Ditylum brightwellii</name>
    <dbReference type="NCBI Taxonomy" id="49249"/>
    <lineage>
        <taxon>Eukaryota</taxon>
        <taxon>Sar</taxon>
        <taxon>Stramenopiles</taxon>
        <taxon>Ochrophyta</taxon>
        <taxon>Bacillariophyta</taxon>
        <taxon>Mediophyceae</taxon>
        <taxon>Lithodesmiophycidae</taxon>
        <taxon>Lithodesmiales</taxon>
        <taxon>Lithodesmiaceae</taxon>
        <taxon>Ditylum</taxon>
    </lineage>
</organism>
<evidence type="ECO:0008006" key="4">
    <source>
        <dbReference type="Google" id="ProtNLM"/>
    </source>
</evidence>
<evidence type="ECO:0000256" key="1">
    <source>
        <dbReference type="SAM" id="MobiDB-lite"/>
    </source>
</evidence>
<gene>
    <name evidence="3" type="ORF">DBRI1063_LOCUS1785</name>
</gene>
<feature type="region of interest" description="Disordered" evidence="1">
    <location>
        <begin position="107"/>
        <end position="126"/>
    </location>
</feature>
<protein>
    <recommendedName>
        <fullName evidence="4">Plastid lipid-associated protein/fibrillin conserved domain-containing protein</fullName>
    </recommendedName>
</protein>
<dbReference type="AlphaFoldDB" id="A0A7S1YML6"/>
<sequence>MWTKSKQAIMTLYIMTMLLLKSTTTHGFFVSTTRHPQTIQRRTQQIQHVEMTMSSSTTASNDSIPTFTNNDKETFLNSLEHDNKLNKHTNERSFLLRKLLYNKQVQPSSTFTSSPSSPNSIQNPGSLESIQTVASGLWKVIYAPHMTTMANIGGGELDVQYDLKNDFTMTSHARYDFPFFKQKGYLSVSGTYGSVNELVCRVDFDQAWFKPFYIDEEDGKMTEEEDVPYASIEQVPDSIGKSIITNVGNLMFLESVSVFPVSYMDDDLCVFDFELLGTRIVARKIK</sequence>
<feature type="chain" id="PRO_5030559154" description="Plastid lipid-associated protein/fibrillin conserved domain-containing protein" evidence="2">
    <location>
        <begin position="28"/>
        <end position="286"/>
    </location>
</feature>
<evidence type="ECO:0000313" key="3">
    <source>
        <dbReference type="EMBL" id="CAD9315378.1"/>
    </source>
</evidence>
<proteinExistence type="predicted"/>
<reference evidence="3" key="1">
    <citation type="submission" date="2021-01" db="EMBL/GenBank/DDBJ databases">
        <authorList>
            <person name="Corre E."/>
            <person name="Pelletier E."/>
            <person name="Niang G."/>
            <person name="Scheremetjew M."/>
            <person name="Finn R."/>
            <person name="Kale V."/>
            <person name="Holt S."/>
            <person name="Cochrane G."/>
            <person name="Meng A."/>
            <person name="Brown T."/>
            <person name="Cohen L."/>
        </authorList>
    </citation>
    <scope>NUCLEOTIDE SEQUENCE</scope>
    <source>
        <strain evidence="3">Pop2</strain>
    </source>
</reference>
<feature type="signal peptide" evidence="2">
    <location>
        <begin position="1"/>
        <end position="27"/>
    </location>
</feature>
<evidence type="ECO:0000256" key="2">
    <source>
        <dbReference type="SAM" id="SignalP"/>
    </source>
</evidence>
<dbReference type="EMBL" id="HBGN01002670">
    <property type="protein sequence ID" value="CAD9315378.1"/>
    <property type="molecule type" value="Transcribed_RNA"/>
</dbReference>
<accession>A0A7S1YML6</accession>